<dbReference type="AlphaFoldDB" id="A0AAD4PBB5"/>
<gene>
    <name evidence="2" type="ORF">C2S53_004781</name>
</gene>
<dbReference type="EMBL" id="SDAM02000053">
    <property type="protein sequence ID" value="KAH6833979.1"/>
    <property type="molecule type" value="Genomic_DNA"/>
</dbReference>
<proteinExistence type="predicted"/>
<dbReference type="PANTHER" id="PTHR32120">
    <property type="entry name" value="SMALL RIBOSOMAL SUBUNIT BIOGENESIS GTPASE RSGA"/>
    <property type="match status" value="1"/>
</dbReference>
<evidence type="ECO:0000259" key="1">
    <source>
        <dbReference type="Pfam" id="PF03193"/>
    </source>
</evidence>
<dbReference type="GO" id="GO:0005525">
    <property type="term" value="F:GTP binding"/>
    <property type="evidence" value="ECO:0007669"/>
    <property type="project" value="InterPro"/>
</dbReference>
<organism evidence="2 3">
    <name type="scientific">Perilla frutescens var. hirtella</name>
    <name type="common">Perilla citriodora</name>
    <name type="synonym">Perilla setoyensis</name>
    <dbReference type="NCBI Taxonomy" id="608512"/>
    <lineage>
        <taxon>Eukaryota</taxon>
        <taxon>Viridiplantae</taxon>
        <taxon>Streptophyta</taxon>
        <taxon>Embryophyta</taxon>
        <taxon>Tracheophyta</taxon>
        <taxon>Spermatophyta</taxon>
        <taxon>Magnoliopsida</taxon>
        <taxon>eudicotyledons</taxon>
        <taxon>Gunneridae</taxon>
        <taxon>Pentapetalae</taxon>
        <taxon>asterids</taxon>
        <taxon>lamiids</taxon>
        <taxon>Lamiales</taxon>
        <taxon>Lamiaceae</taxon>
        <taxon>Nepetoideae</taxon>
        <taxon>Elsholtzieae</taxon>
        <taxon>Perilla</taxon>
    </lineage>
</organism>
<dbReference type="InterPro" id="IPR010914">
    <property type="entry name" value="RsgA_GTPase_dom"/>
</dbReference>
<dbReference type="SUPFAM" id="SSF52540">
    <property type="entry name" value="P-loop containing nucleoside triphosphate hydrolases"/>
    <property type="match status" value="1"/>
</dbReference>
<evidence type="ECO:0000313" key="2">
    <source>
        <dbReference type="EMBL" id="KAH6833979.1"/>
    </source>
</evidence>
<protein>
    <recommendedName>
        <fullName evidence="1">EngC GTPase domain-containing protein</fullName>
    </recommendedName>
</protein>
<accession>A0AAD4PBB5</accession>
<reference evidence="2 3" key="1">
    <citation type="journal article" date="2021" name="Nat. Commun.">
        <title>Incipient diploidization of the medicinal plant Perilla within 10,000 years.</title>
        <authorList>
            <person name="Zhang Y."/>
            <person name="Shen Q."/>
            <person name="Leng L."/>
            <person name="Zhang D."/>
            <person name="Chen S."/>
            <person name="Shi Y."/>
            <person name="Ning Z."/>
            <person name="Chen S."/>
        </authorList>
    </citation>
    <scope>NUCLEOTIDE SEQUENCE [LARGE SCALE GENOMIC DNA]</scope>
    <source>
        <strain evidence="3">cv. PC099</strain>
    </source>
</reference>
<name>A0AAD4PBB5_PERFH</name>
<dbReference type="Pfam" id="PF03193">
    <property type="entry name" value="RsgA_GTPase"/>
    <property type="match status" value="1"/>
</dbReference>
<dbReference type="PANTHER" id="PTHR32120:SF11">
    <property type="entry name" value="SMALL RIBOSOMAL SUBUNIT BIOGENESIS GTPASE RSGA 1, MITOCHONDRIAL-RELATED"/>
    <property type="match status" value="1"/>
</dbReference>
<sequence length="321" mass="35592">MFEISVTRTSMNIHHLIIRLSQQCHVSHHNYECPKQLNFIMVTSSSFNGLALSLAKRYFSASGLSTYEAVVSSVNGKGGAQKVMVIHEKKLLRLDGISNSVGISVGDHVRCEMLTDGRLMLVSVSLHSYGHNLGFLPVKNVKHIIFMFKLTGKRFSVDTLNLFLARAEASNINFSIAICNSLAYDENCLDSLQLNLHNWGHNPYVFNASLENEDLTALSFLKSGTTLLLGPPLLGKSTFHKSILADDKMEGLQNTSSYYLSSSIVGGYIVDSPGSTLPKFPDVKLKSVESLFPELRGGKLLDELDAERKKLYKMLCDRVKK</sequence>
<dbReference type="InterPro" id="IPR027417">
    <property type="entry name" value="P-loop_NTPase"/>
</dbReference>
<dbReference type="Proteomes" id="UP001190926">
    <property type="component" value="Unassembled WGS sequence"/>
</dbReference>
<evidence type="ECO:0000313" key="3">
    <source>
        <dbReference type="Proteomes" id="UP001190926"/>
    </source>
</evidence>
<keyword evidence="3" id="KW-1185">Reference proteome</keyword>
<dbReference type="Gene3D" id="3.40.50.300">
    <property type="entry name" value="P-loop containing nucleotide triphosphate hydrolases"/>
    <property type="match status" value="1"/>
</dbReference>
<dbReference type="GO" id="GO:0003924">
    <property type="term" value="F:GTPase activity"/>
    <property type="evidence" value="ECO:0007669"/>
    <property type="project" value="InterPro"/>
</dbReference>
<comment type="caution">
    <text evidence="2">The sequence shown here is derived from an EMBL/GenBank/DDBJ whole genome shotgun (WGS) entry which is preliminary data.</text>
</comment>
<dbReference type="InterPro" id="IPR004881">
    <property type="entry name" value="Ribosome_biogen_GTPase_RsgA"/>
</dbReference>
<feature type="domain" description="EngC GTPase" evidence="1">
    <location>
        <begin position="138"/>
        <end position="274"/>
    </location>
</feature>